<comment type="caution">
    <text evidence="1">The sequence shown here is derived from an EMBL/GenBank/DDBJ whole genome shotgun (WGS) entry which is preliminary data.</text>
</comment>
<evidence type="ECO:0000313" key="1">
    <source>
        <dbReference type="EMBL" id="KAH8012208.1"/>
    </source>
</evidence>
<proteinExistence type="predicted"/>
<keyword evidence="2" id="KW-1185">Reference proteome</keyword>
<organism evidence="1 2">
    <name type="scientific">Sphaerodactylus townsendi</name>
    <dbReference type="NCBI Taxonomy" id="933632"/>
    <lineage>
        <taxon>Eukaryota</taxon>
        <taxon>Metazoa</taxon>
        <taxon>Chordata</taxon>
        <taxon>Craniata</taxon>
        <taxon>Vertebrata</taxon>
        <taxon>Euteleostomi</taxon>
        <taxon>Lepidosauria</taxon>
        <taxon>Squamata</taxon>
        <taxon>Bifurcata</taxon>
        <taxon>Gekkota</taxon>
        <taxon>Sphaerodactylidae</taxon>
        <taxon>Sphaerodactylus</taxon>
    </lineage>
</organism>
<protein>
    <submittedName>
        <fullName evidence="1">Uncharacterized protein</fullName>
    </submittedName>
</protein>
<name>A0ACB8FY43_9SAUR</name>
<dbReference type="EMBL" id="CM037626">
    <property type="protein sequence ID" value="KAH8012208.1"/>
    <property type="molecule type" value="Genomic_DNA"/>
</dbReference>
<gene>
    <name evidence="1" type="ORF">K3G42_015432</name>
</gene>
<accession>A0ACB8FY43</accession>
<evidence type="ECO:0000313" key="2">
    <source>
        <dbReference type="Proteomes" id="UP000827872"/>
    </source>
</evidence>
<dbReference type="Proteomes" id="UP000827872">
    <property type="component" value="Linkage Group LG13"/>
</dbReference>
<sequence length="303" mass="35039">MATKALTSSIESVGLLSDWVPTFSKRPLKILDPGRSKLTTVETKRIISVLDDAIIKVELVTMFSYIMENLEACRAVRDTAFARSPTADVLLRGLLGLRRFLFEMLLTTPLEEKEKMKFMKEIALRDMKNMEAIAALEDELASAIHNRDEEISRKNGAIKDLKAHLHTAEGSSSSPHIAENREMEYALRKKKYKVETEIENWIQKYDIEMIEKQEELEEINVVYKVEKAQLEELRAKFAILNEEYSQIEEERLQKQEEREKAEKELAILARAATLIQALWKGYLVRSLLRTKRRKKGRGKKAKK</sequence>
<reference evidence="1" key="1">
    <citation type="submission" date="2021-08" db="EMBL/GenBank/DDBJ databases">
        <title>The first chromosome-level gecko genome reveals the dynamic sex chromosomes of Neotropical dwarf geckos (Sphaerodactylidae: Sphaerodactylus).</title>
        <authorList>
            <person name="Pinto B.J."/>
            <person name="Keating S.E."/>
            <person name="Gamble T."/>
        </authorList>
    </citation>
    <scope>NUCLEOTIDE SEQUENCE</scope>
    <source>
        <strain evidence="1">TG3544</strain>
    </source>
</reference>